<evidence type="ECO:0000256" key="2">
    <source>
        <dbReference type="ARBA" id="ARBA00006363"/>
    </source>
</evidence>
<reference evidence="4" key="1">
    <citation type="submission" date="2019-02" db="EMBL/GenBank/DDBJ databases">
        <authorList>
            <person name="Gruber-Vodicka R. H."/>
            <person name="Seah K. B. B."/>
        </authorList>
    </citation>
    <scope>NUCLEOTIDE SEQUENCE</scope>
    <source>
        <strain evidence="4">BECK_SA2B15</strain>
    </source>
</reference>
<dbReference type="AlphaFoldDB" id="A0A450V4G7"/>
<dbReference type="InterPro" id="IPR036397">
    <property type="entry name" value="RNaseH_sf"/>
</dbReference>
<dbReference type="PANTHER" id="PTHR10948">
    <property type="entry name" value="TRANSPOSASE"/>
    <property type="match status" value="1"/>
</dbReference>
<dbReference type="PROSITE" id="PS01043">
    <property type="entry name" value="TRANSPOSASE_IS30"/>
    <property type="match status" value="1"/>
</dbReference>
<dbReference type="NCBIfam" id="NF033563">
    <property type="entry name" value="transpos_IS30"/>
    <property type="match status" value="1"/>
</dbReference>
<dbReference type="InterPro" id="IPR051917">
    <property type="entry name" value="Transposase-Integrase"/>
</dbReference>
<evidence type="ECO:0000313" key="4">
    <source>
        <dbReference type="EMBL" id="VFJ99655.1"/>
    </source>
</evidence>
<dbReference type="GO" id="GO:0006313">
    <property type="term" value="P:DNA transposition"/>
    <property type="evidence" value="ECO:0007669"/>
    <property type="project" value="InterPro"/>
</dbReference>
<name>A0A450V4G7_9GAMM</name>
<dbReference type="SUPFAM" id="SSF53098">
    <property type="entry name" value="Ribonuclease H-like"/>
    <property type="match status" value="1"/>
</dbReference>
<comment type="function">
    <text evidence="1">Required for the transposition of the insertion element.</text>
</comment>
<dbReference type="InterPro" id="IPR001584">
    <property type="entry name" value="Integrase_cat-core"/>
</dbReference>
<organism evidence="4">
    <name type="scientific">Candidatus Kentrum eta</name>
    <dbReference type="NCBI Taxonomy" id="2126337"/>
    <lineage>
        <taxon>Bacteria</taxon>
        <taxon>Pseudomonadati</taxon>
        <taxon>Pseudomonadota</taxon>
        <taxon>Gammaproteobacteria</taxon>
        <taxon>Candidatus Kentrum</taxon>
    </lineage>
</organism>
<dbReference type="GO" id="GO:0005829">
    <property type="term" value="C:cytosol"/>
    <property type="evidence" value="ECO:0007669"/>
    <property type="project" value="TreeGrafter"/>
</dbReference>
<sequence length="144" mass="16596">MVRRPSFELAFEFLKRAMFRQQNTSMAIGKQFHSVALLEPLTEHLHTLTSDNGKEFARHQSIAQALNADFYFPHPYASWERGFDENTNGLIREYFPKGYDFTSITHQDFQTVMDKLNNRSGKCLGMNTPNEVFFNINPIVALGS</sequence>
<dbReference type="InterPro" id="IPR001598">
    <property type="entry name" value="Transposase_IS30_CS"/>
</dbReference>
<dbReference type="GO" id="GO:0015074">
    <property type="term" value="P:DNA integration"/>
    <property type="evidence" value="ECO:0007669"/>
    <property type="project" value="InterPro"/>
</dbReference>
<feature type="domain" description="Integrase catalytic" evidence="3">
    <location>
        <begin position="47"/>
        <end position="137"/>
    </location>
</feature>
<dbReference type="InterPro" id="IPR012337">
    <property type="entry name" value="RNaseH-like_sf"/>
</dbReference>
<dbReference type="GO" id="GO:0003677">
    <property type="term" value="F:DNA binding"/>
    <property type="evidence" value="ECO:0007669"/>
    <property type="project" value="InterPro"/>
</dbReference>
<gene>
    <name evidence="4" type="ORF">BECKH772A_GA0070896_101688</name>
</gene>
<evidence type="ECO:0000256" key="1">
    <source>
        <dbReference type="ARBA" id="ARBA00002190"/>
    </source>
</evidence>
<dbReference type="PROSITE" id="PS50994">
    <property type="entry name" value="INTEGRASE"/>
    <property type="match status" value="1"/>
</dbReference>
<accession>A0A450V4G7</accession>
<comment type="similarity">
    <text evidence="2">Belongs to the transposase IS30 family.</text>
</comment>
<dbReference type="Gene3D" id="3.30.420.10">
    <property type="entry name" value="Ribonuclease H-like superfamily/Ribonuclease H"/>
    <property type="match status" value="1"/>
</dbReference>
<evidence type="ECO:0000259" key="3">
    <source>
        <dbReference type="PROSITE" id="PS50994"/>
    </source>
</evidence>
<dbReference type="GO" id="GO:0004803">
    <property type="term" value="F:transposase activity"/>
    <property type="evidence" value="ECO:0007669"/>
    <property type="project" value="InterPro"/>
</dbReference>
<dbReference type="PANTHER" id="PTHR10948:SF23">
    <property type="entry name" value="TRANSPOSASE INSI FOR INSERTION SEQUENCE ELEMENT IS30A-RELATED"/>
    <property type="match status" value="1"/>
</dbReference>
<dbReference type="InterPro" id="IPR053392">
    <property type="entry name" value="Transposase_IS30-like"/>
</dbReference>
<protein>
    <submittedName>
        <fullName evidence="4">Integrase core domain</fullName>
    </submittedName>
</protein>
<dbReference type="EMBL" id="CAADFG010000168">
    <property type="protein sequence ID" value="VFJ99655.1"/>
    <property type="molecule type" value="Genomic_DNA"/>
</dbReference>
<proteinExistence type="inferred from homology"/>